<name>A0A1M6DJJ4_9PROT</name>
<dbReference type="SUPFAM" id="SSF53448">
    <property type="entry name" value="Nucleotide-diphospho-sugar transferases"/>
    <property type="match status" value="1"/>
</dbReference>
<dbReference type="InterPro" id="IPR029063">
    <property type="entry name" value="SAM-dependent_MTases_sf"/>
</dbReference>
<dbReference type="RefSeq" id="WP_073132079.1">
    <property type="nucleotide sequence ID" value="NZ_FQZF01000004.1"/>
</dbReference>
<sequence>MTHPPIAVMSFNRPDYLREVLLSLAAQEGAEIGRREIFLFQDHWHNHRSGRVKAEQKDVEACVATFREIFPRGQVLAASENLGVAENFLRAETLFFREMKAECAYFFEDDLVLAPRYLRVMDSLRTAAESSRDVGYFAAYGHLTASAADQLKHRRALRRIGHLWGFGLFRRHWEEMQPLMADYYELVLGRDYKDRSSPEIRKRYRERDILVGVTSQDDVKKAVTYALGRVGLNTHLVSGRYIGAVGLHMSQERFDKAGYARTVWVDPDELAFDFPDAKALEAMRVEETARRRQAIEAEANPPPKPAPAAKPAPKPAAAPRPPVSPEDAKARPLLRGPHMTAAERQLFERILGKGRRRYAEFGTGGSTLLAARQGFDMMVGVESDPAWAKAVSEDEEVAAVIAAGRASILHADIGPVGAWGAPVDRTAVRPWPNYIARMWQEWDRIGSFPDLIFVDGRFRVACCLSAALLAAANRGRYPEPLVMIHDTGERRPNYDHALEYFHVEEQVGTLRVMSPRLLRSPEAILAGLFGRLFEVV</sequence>
<protein>
    <recommendedName>
        <fullName evidence="4">Glycosyl transferase family 2</fullName>
    </recommendedName>
</protein>
<dbReference type="STRING" id="198092.SAMN02745194_00972"/>
<evidence type="ECO:0000313" key="3">
    <source>
        <dbReference type="Proteomes" id="UP000184387"/>
    </source>
</evidence>
<dbReference type="OrthoDB" id="7276437at2"/>
<dbReference type="InterPro" id="IPR029044">
    <property type="entry name" value="Nucleotide-diphossugar_trans"/>
</dbReference>
<accession>A0A1M6DJJ4</accession>
<dbReference type="EMBL" id="FQZF01000004">
    <property type="protein sequence ID" value="SHI73293.1"/>
    <property type="molecule type" value="Genomic_DNA"/>
</dbReference>
<dbReference type="Proteomes" id="UP000184387">
    <property type="component" value="Unassembled WGS sequence"/>
</dbReference>
<evidence type="ECO:0000256" key="1">
    <source>
        <dbReference type="SAM" id="MobiDB-lite"/>
    </source>
</evidence>
<reference evidence="2 3" key="1">
    <citation type="submission" date="2016-11" db="EMBL/GenBank/DDBJ databases">
        <authorList>
            <person name="Jaros S."/>
            <person name="Januszkiewicz K."/>
            <person name="Wedrychowicz H."/>
        </authorList>
    </citation>
    <scope>NUCLEOTIDE SEQUENCE [LARGE SCALE GENOMIC DNA]</scope>
    <source>
        <strain evidence="2 3">DSM 14916</strain>
    </source>
</reference>
<evidence type="ECO:0008006" key="4">
    <source>
        <dbReference type="Google" id="ProtNLM"/>
    </source>
</evidence>
<keyword evidence="3" id="KW-1185">Reference proteome</keyword>
<dbReference type="Gene3D" id="3.40.50.150">
    <property type="entry name" value="Vaccinia Virus protein VP39"/>
    <property type="match status" value="1"/>
</dbReference>
<dbReference type="Gene3D" id="3.90.550.10">
    <property type="entry name" value="Spore Coat Polysaccharide Biosynthesis Protein SpsA, Chain A"/>
    <property type="match status" value="1"/>
</dbReference>
<feature type="region of interest" description="Disordered" evidence="1">
    <location>
        <begin position="295"/>
        <end position="331"/>
    </location>
</feature>
<feature type="compositionally biased region" description="Pro residues" evidence="1">
    <location>
        <begin position="300"/>
        <end position="324"/>
    </location>
</feature>
<proteinExistence type="predicted"/>
<dbReference type="AlphaFoldDB" id="A0A1M6DJJ4"/>
<gene>
    <name evidence="2" type="ORF">SAMN02745194_00972</name>
</gene>
<evidence type="ECO:0000313" key="2">
    <source>
        <dbReference type="EMBL" id="SHI73293.1"/>
    </source>
</evidence>
<organism evidence="2 3">
    <name type="scientific">Muricoccus roseus</name>
    <dbReference type="NCBI Taxonomy" id="198092"/>
    <lineage>
        <taxon>Bacteria</taxon>
        <taxon>Pseudomonadati</taxon>
        <taxon>Pseudomonadota</taxon>
        <taxon>Alphaproteobacteria</taxon>
        <taxon>Acetobacterales</taxon>
        <taxon>Roseomonadaceae</taxon>
        <taxon>Muricoccus</taxon>
    </lineage>
</organism>